<reference evidence="1 2" key="1">
    <citation type="journal article" date="2015" name="Sci. Rep.">
        <title>Genome of the facultative scuticociliatosis pathogen Pseudocohnilembus persalinus provides insight into its virulence through horizontal gene transfer.</title>
        <authorList>
            <person name="Xiong J."/>
            <person name="Wang G."/>
            <person name="Cheng J."/>
            <person name="Tian M."/>
            <person name="Pan X."/>
            <person name="Warren A."/>
            <person name="Jiang C."/>
            <person name="Yuan D."/>
            <person name="Miao W."/>
        </authorList>
    </citation>
    <scope>NUCLEOTIDE SEQUENCE [LARGE SCALE GENOMIC DNA]</scope>
    <source>
        <strain evidence="1">36N120E</strain>
    </source>
</reference>
<evidence type="ECO:0000313" key="2">
    <source>
        <dbReference type="Proteomes" id="UP000054937"/>
    </source>
</evidence>
<accession>A0A0V0R8F0</accession>
<protein>
    <submittedName>
        <fullName evidence="1">WD40-repeat-containing domain</fullName>
    </submittedName>
</protein>
<dbReference type="InterPro" id="IPR036322">
    <property type="entry name" value="WD40_repeat_dom_sf"/>
</dbReference>
<dbReference type="EMBL" id="LDAU01000019">
    <property type="protein sequence ID" value="KRX10779.1"/>
    <property type="molecule type" value="Genomic_DNA"/>
</dbReference>
<evidence type="ECO:0000313" key="1">
    <source>
        <dbReference type="EMBL" id="KRX10779.1"/>
    </source>
</evidence>
<name>A0A0V0R8F0_PSEPJ</name>
<proteinExistence type="predicted"/>
<dbReference type="Proteomes" id="UP000054937">
    <property type="component" value="Unassembled WGS sequence"/>
</dbReference>
<comment type="caution">
    <text evidence="1">The sequence shown here is derived from an EMBL/GenBank/DDBJ whole genome shotgun (WGS) entry which is preliminary data.</text>
</comment>
<dbReference type="AlphaFoldDB" id="A0A0V0R8F0"/>
<organism evidence="1 2">
    <name type="scientific">Pseudocohnilembus persalinus</name>
    <name type="common">Ciliate</name>
    <dbReference type="NCBI Taxonomy" id="266149"/>
    <lineage>
        <taxon>Eukaryota</taxon>
        <taxon>Sar</taxon>
        <taxon>Alveolata</taxon>
        <taxon>Ciliophora</taxon>
        <taxon>Intramacronucleata</taxon>
        <taxon>Oligohymenophorea</taxon>
        <taxon>Scuticociliatia</taxon>
        <taxon>Philasterida</taxon>
        <taxon>Pseudocohnilembidae</taxon>
        <taxon>Pseudocohnilembus</taxon>
    </lineage>
</organism>
<gene>
    <name evidence="1" type="ORF">PPERSA_00949</name>
</gene>
<keyword evidence="2" id="KW-1185">Reference proteome</keyword>
<dbReference type="InParanoid" id="A0A0V0R8F0"/>
<sequence>MVSGKIGEMYLLQQNKILNDEKNKIQLKYFSSDMQIELQNLGYQIVPEKYHEKCIYDIFRLDGNKVLTIGMDRKLNIFQVEIEDFSEQLQENDLNIDENNQDNKQVFLDKIWGLNLLGGKVSSLCVNKLEPELIFIVSQDNSIKSWDYSKK</sequence>
<dbReference type="SUPFAM" id="SSF50978">
    <property type="entry name" value="WD40 repeat-like"/>
    <property type="match status" value="1"/>
</dbReference>